<feature type="compositionally biased region" description="Basic and acidic residues" evidence="2">
    <location>
        <begin position="1205"/>
        <end position="1218"/>
    </location>
</feature>
<dbReference type="PANTHER" id="PTHR45532">
    <property type="entry name" value="WD REPEAT-CONTAINING PROTEIN 97"/>
    <property type="match status" value="1"/>
</dbReference>
<feature type="compositionally biased region" description="Low complexity" evidence="2">
    <location>
        <begin position="1163"/>
        <end position="1172"/>
    </location>
</feature>
<dbReference type="Gene3D" id="2.130.10.10">
    <property type="entry name" value="YVTN repeat-like/Quinoprotein amine dehydrogenase"/>
    <property type="match status" value="2"/>
</dbReference>
<dbReference type="SUPFAM" id="SSF50978">
    <property type="entry name" value="WD40 repeat-like"/>
    <property type="match status" value="1"/>
</dbReference>
<feature type="compositionally biased region" description="Polar residues" evidence="2">
    <location>
        <begin position="1679"/>
        <end position="1690"/>
    </location>
</feature>
<feature type="compositionally biased region" description="Basic and acidic residues" evidence="2">
    <location>
        <begin position="1494"/>
        <end position="1513"/>
    </location>
</feature>
<proteinExistence type="predicted"/>
<feature type="region of interest" description="Disordered" evidence="2">
    <location>
        <begin position="564"/>
        <end position="587"/>
    </location>
</feature>
<feature type="region of interest" description="Disordered" evidence="2">
    <location>
        <begin position="1"/>
        <end position="74"/>
    </location>
</feature>
<dbReference type="RefSeq" id="XP_022105002.1">
    <property type="nucleotide sequence ID" value="XM_022249310.1"/>
</dbReference>
<feature type="region of interest" description="Disordered" evidence="2">
    <location>
        <begin position="1134"/>
        <end position="1350"/>
    </location>
</feature>
<dbReference type="KEGG" id="aplc:110986955"/>
<keyword evidence="3" id="KW-1185">Reference proteome</keyword>
<feature type="compositionally biased region" description="Polar residues" evidence="2">
    <location>
        <begin position="1325"/>
        <end position="1334"/>
    </location>
</feature>
<dbReference type="PROSITE" id="PS50294">
    <property type="entry name" value="WD_REPEATS_REGION"/>
    <property type="match status" value="3"/>
</dbReference>
<dbReference type="InterPro" id="IPR001680">
    <property type="entry name" value="WD40_rpt"/>
</dbReference>
<name>A0A8B7ZHE3_ACAPL</name>
<feature type="compositionally biased region" description="Polar residues" evidence="2">
    <location>
        <begin position="34"/>
        <end position="46"/>
    </location>
</feature>
<evidence type="ECO:0000313" key="7">
    <source>
        <dbReference type="RefSeq" id="XP_022105004.1"/>
    </source>
</evidence>
<dbReference type="PROSITE" id="PS50082">
    <property type="entry name" value="WD_REPEATS_2"/>
    <property type="match status" value="3"/>
</dbReference>
<feature type="compositionally biased region" description="Polar residues" evidence="2">
    <location>
        <begin position="1235"/>
        <end position="1247"/>
    </location>
</feature>
<evidence type="ECO:0000313" key="3">
    <source>
        <dbReference type="Proteomes" id="UP000694845"/>
    </source>
</evidence>
<dbReference type="Proteomes" id="UP000694845">
    <property type="component" value="Unplaced"/>
</dbReference>
<dbReference type="SMART" id="SM00320">
    <property type="entry name" value="WD40"/>
    <property type="match status" value="7"/>
</dbReference>
<evidence type="ECO:0000313" key="4">
    <source>
        <dbReference type="RefSeq" id="XP_022105001.1"/>
    </source>
</evidence>
<dbReference type="RefSeq" id="XP_022105003.1">
    <property type="nucleotide sequence ID" value="XM_022249311.1"/>
</dbReference>
<evidence type="ECO:0000256" key="1">
    <source>
        <dbReference type="PROSITE-ProRule" id="PRU00221"/>
    </source>
</evidence>
<feature type="compositionally biased region" description="Low complexity" evidence="2">
    <location>
        <begin position="565"/>
        <end position="581"/>
    </location>
</feature>
<reference evidence="4 5" key="1">
    <citation type="submission" date="2025-04" db="UniProtKB">
        <authorList>
            <consortium name="RefSeq"/>
        </authorList>
    </citation>
    <scope>IDENTIFICATION</scope>
</reference>
<feature type="compositionally biased region" description="Low complexity" evidence="2">
    <location>
        <begin position="1182"/>
        <end position="1195"/>
    </location>
</feature>
<protein>
    <submittedName>
        <fullName evidence="4 5">Uncharacterized protein LOC110986955 isoform X1</fullName>
    </submittedName>
</protein>
<feature type="compositionally biased region" description="Polar residues" evidence="2">
    <location>
        <begin position="9"/>
        <end position="22"/>
    </location>
</feature>
<feature type="region of interest" description="Disordered" evidence="2">
    <location>
        <begin position="849"/>
        <end position="868"/>
    </location>
</feature>
<feature type="compositionally biased region" description="Low complexity" evidence="2">
    <location>
        <begin position="899"/>
        <end position="915"/>
    </location>
</feature>
<keyword evidence="1" id="KW-0853">WD repeat</keyword>
<organism evidence="3 7">
    <name type="scientific">Acanthaster planci</name>
    <name type="common">Crown-of-thorns starfish</name>
    <dbReference type="NCBI Taxonomy" id="133434"/>
    <lineage>
        <taxon>Eukaryota</taxon>
        <taxon>Metazoa</taxon>
        <taxon>Echinodermata</taxon>
        <taxon>Eleutherozoa</taxon>
        <taxon>Asterozoa</taxon>
        <taxon>Asteroidea</taxon>
        <taxon>Valvatacea</taxon>
        <taxon>Valvatida</taxon>
        <taxon>Acanthasteridae</taxon>
        <taxon>Acanthaster</taxon>
    </lineage>
</organism>
<dbReference type="RefSeq" id="XP_022105001.1">
    <property type="nucleotide sequence ID" value="XM_022249309.1"/>
</dbReference>
<accession>A0A8B7ZHE3</accession>
<feature type="repeat" description="WD" evidence="1">
    <location>
        <begin position="337"/>
        <end position="370"/>
    </location>
</feature>
<feature type="region of interest" description="Disordered" evidence="2">
    <location>
        <begin position="897"/>
        <end position="924"/>
    </location>
</feature>
<dbReference type="InterPro" id="IPR036322">
    <property type="entry name" value="WD40_repeat_dom_sf"/>
</dbReference>
<feature type="region of interest" description="Disordered" evidence="2">
    <location>
        <begin position="1367"/>
        <end position="1516"/>
    </location>
</feature>
<evidence type="ECO:0000313" key="6">
    <source>
        <dbReference type="RefSeq" id="XP_022105003.1"/>
    </source>
</evidence>
<feature type="compositionally biased region" description="Pro residues" evidence="2">
    <location>
        <begin position="999"/>
        <end position="1009"/>
    </location>
</feature>
<dbReference type="Pfam" id="PF00400">
    <property type="entry name" value="WD40"/>
    <property type="match status" value="3"/>
</dbReference>
<evidence type="ECO:0000313" key="5">
    <source>
        <dbReference type="RefSeq" id="XP_022105002.1"/>
    </source>
</evidence>
<dbReference type="OrthoDB" id="6262491at2759"/>
<dbReference type="RefSeq" id="XP_022105004.1">
    <property type="nucleotide sequence ID" value="XM_022249312.1"/>
</dbReference>
<feature type="repeat" description="WD" evidence="1">
    <location>
        <begin position="766"/>
        <end position="798"/>
    </location>
</feature>
<dbReference type="InterPro" id="IPR015943">
    <property type="entry name" value="WD40/YVTN_repeat-like_dom_sf"/>
</dbReference>
<evidence type="ECO:0000256" key="2">
    <source>
        <dbReference type="SAM" id="MobiDB-lite"/>
    </source>
</evidence>
<feature type="region of interest" description="Disordered" evidence="2">
    <location>
        <begin position="951"/>
        <end position="1046"/>
    </location>
</feature>
<feature type="repeat" description="WD" evidence="1">
    <location>
        <begin position="378"/>
        <end position="420"/>
    </location>
</feature>
<feature type="region of interest" description="Disordered" evidence="2">
    <location>
        <begin position="1671"/>
        <end position="1710"/>
    </location>
</feature>
<sequence>MTHEVGLANGSSEDALTSNQTTRHFHLSEGRVNGDSQGLLSESTAPDGSLKPGSQAGLSQDPPDNDGAADPSELNRPRLASVHFQHRMGDDATSSSASVWKDGESLSSEETVVQQLMRKISHVGNGDDGPKTAASYTSFPSGFQQRNYYEHSKKLTDLVDVTYNPRTRQFIFLDTRGITTWDKDGIEHTVNRSLSYPKYVNKLLRNIIYARKYNVYFCLAKDFSLKVLNKDFDETCNVASDLSSVMFLIFNPVRDELITGGVKGTKVWEFKQVTDQVWTEIKPMANYGLFLKRELSGIKGGWIRKVELEQHLQHLYCCSDTDVLCYNTEGKPLFRLVDAHKSQINGCKYSPLARALITCSNDCDVKVWSMTGGHIHTFRGHSRSVTGVVLHPETSTLVLTSSTDGTVRMWSLDIMEPMYTIVMSTDGIEWIGLTGEKFLWTATHRDLAVWHLNHVVQFYALARCRVTSLHVAGCEGKTRRLVAVGEDSSVRLISMRDQKSLSTVLPPPSISPLQQVLGVTYNRECSTVFLLINPREIWVYTMRTDPACRTAVWDVERLQDKVNRGRSAGSRATSAAPTTPRLQPASKGLSSVQLGHALPTYRATLQGRGVSQTPAPCTSITTVTSTVMYWADEGFVCPLNHNFLVLGLQDGRILFMDPIKYGHRYCELQASKDAIIDMEYDPAHSALVAKSHLRDEDVYQFWSLPSLELQYLVGVPRDVTGAARLGSGLLTGHSDGSLTLHHLKPATDIMGYSTNDGGEEATDSRRRDHTAPIIAVDSCPNLGIFVSCSSDGAVKVWDQDKLLLTEIALDEAISCARLINTRGDLMMGYLNHLFVIDHAKILPSLSKTRFPDENHETESEIYEDPAVRYEGAAANPDPLDLDNYLVPYNLDYSERFRGGRASPSSSHVSSGQSGDEGSDGEFSVAPTEMYMSPNLTPRRLSAVDLLTSGKEARKEDITSKVKALSLARKRQSRSSRLNLTQTDNVQQDFDMPEFGTSPGPSPTPSPPSSPSEFDVSEDESEIEDDSGEEAEKEGEESQDEKAGSKLIVKMSVSELEGVKRKEAKDIKAGDIRLSDLKQPPEEVSKYSLSRMKIDAKSLLKEKTPVAIPKPLKLERTSQPVMATVAEIKTAEDKVKKLSGQQRMKAPAKKKLKKGDRVRVGERAAANRAKLAAEPSSEAVISAPTAPTAGDTTTATKMTVSLESGVAEKAESRATEKVESGITKKVSSSSASSASITLTPKVSDQTTKAKQRVSIPGLPKVPKETKSQPMDKKGPKPTDRSARARPERGRTKSILDDWKKPKASASSAAELNTGASDEEIHRAMSAGTSGSSGRPASSVHDVDVASDFGDGTTTMYKAAYRMAIANKYNPLRSKSPGAGPSLTDTRQDTIMLPDPEGLGEASELESLRPDSRFEAVQSRSSVQSALSLSKGRKSQMEGLDSDIEADQEPSTRAPSRNQISPEQVAVSLSAQPALTPPSRPKSRITLPPRPSRPADVVRDHHAMRDSRPDDRQTKGSEVFIPTVPMEEQVPLQEEMEGRLARPNTAEGRASLSQRPHTAGAALHVNFEDEALLDGCDTPVAKYLSCPGSPVDLRNIYRNDGLHFEENWQEKMIVRHHILRQQKEQRAQSAADRRRLLDLRKRQRRKALLGHHHCTAEGTDEISPQEVYVTRSDTAVHKTQRCQSAPSGRTVPSSPPVQPRQAFGQSKEPDLSSEMPYRLRINQAQPQSANPRLHPEDVFEEVAPDPSHPGSLLLKRPHSTKSIPSKTRRYVLVTKVREDPDIPVPTVLERQLLKDRFPQTRRRLKQLRELHRRASIPNMELVNISSVGDGPFS</sequence>
<gene>
    <name evidence="4 5 6 7" type="primary">LOC110986955</name>
</gene>
<feature type="compositionally biased region" description="Basic and acidic residues" evidence="2">
    <location>
        <begin position="849"/>
        <end position="858"/>
    </location>
</feature>
<feature type="compositionally biased region" description="Basic and acidic residues" evidence="2">
    <location>
        <begin position="1260"/>
        <end position="1299"/>
    </location>
</feature>
<dbReference type="PANTHER" id="PTHR45532:SF3">
    <property type="match status" value="1"/>
</dbReference>
<feature type="compositionally biased region" description="Polar residues" evidence="2">
    <location>
        <begin position="974"/>
        <end position="987"/>
    </location>
</feature>
<feature type="compositionally biased region" description="Low complexity" evidence="2">
    <location>
        <begin position="1414"/>
        <end position="1428"/>
    </location>
</feature>
<feature type="compositionally biased region" description="Polar residues" evidence="2">
    <location>
        <begin position="1447"/>
        <end position="1471"/>
    </location>
</feature>
<dbReference type="GeneID" id="110986955"/>
<feature type="compositionally biased region" description="Acidic residues" evidence="2">
    <location>
        <begin position="1014"/>
        <end position="1038"/>
    </location>
</feature>